<dbReference type="Gene3D" id="3.30.450.90">
    <property type="match status" value="1"/>
</dbReference>
<feature type="region of interest" description="Disordered" evidence="4">
    <location>
        <begin position="600"/>
        <end position="621"/>
    </location>
</feature>
<dbReference type="SUPFAM" id="SSF160246">
    <property type="entry name" value="EspE N-terminal domain-like"/>
    <property type="match status" value="1"/>
</dbReference>
<evidence type="ECO:0000313" key="8">
    <source>
        <dbReference type="Proteomes" id="UP000054859"/>
    </source>
</evidence>
<keyword evidence="8" id="KW-1185">Reference proteome</keyword>
<comment type="similarity">
    <text evidence="1">Belongs to the GSP E family.</text>
</comment>
<dbReference type="Gene3D" id="3.30.300.160">
    <property type="entry name" value="Type II secretion system, protein E, N-terminal domain"/>
    <property type="match status" value="1"/>
</dbReference>
<evidence type="ECO:0000313" key="6">
    <source>
        <dbReference type="EMBL" id="KTC64620.1"/>
    </source>
</evidence>
<gene>
    <name evidence="6" type="primary">lspE_2</name>
    <name evidence="7" type="synonym">lspE</name>
    <name evidence="6" type="ORF">Lade_1914</name>
    <name evidence="7" type="ORF">NCTC12735_01734</name>
</gene>
<geneLocation type="plasmid" evidence="7 9">
    <name>24</name>
</geneLocation>
<dbReference type="Gene3D" id="3.40.50.300">
    <property type="entry name" value="P-loop containing nucleotide triphosphate hydrolases"/>
    <property type="match status" value="1"/>
</dbReference>
<evidence type="ECO:0000256" key="2">
    <source>
        <dbReference type="ARBA" id="ARBA00022741"/>
    </source>
</evidence>
<organism evidence="6 8">
    <name type="scientific">Legionella adelaidensis</name>
    <dbReference type="NCBI Taxonomy" id="45056"/>
    <lineage>
        <taxon>Bacteria</taxon>
        <taxon>Pseudomonadati</taxon>
        <taxon>Pseudomonadota</taxon>
        <taxon>Gammaproteobacteria</taxon>
        <taxon>Legionellales</taxon>
        <taxon>Legionellaceae</taxon>
        <taxon>Legionella</taxon>
    </lineage>
</organism>
<evidence type="ECO:0000256" key="4">
    <source>
        <dbReference type="SAM" id="MobiDB-lite"/>
    </source>
</evidence>
<evidence type="ECO:0000313" key="7">
    <source>
        <dbReference type="EMBL" id="VEH86087.1"/>
    </source>
</evidence>
<dbReference type="AlphaFoldDB" id="A0A0W0R0J4"/>
<dbReference type="InterPro" id="IPR027417">
    <property type="entry name" value="P-loop_NTPase"/>
</dbReference>
<dbReference type="FunFam" id="3.30.450.90:FF:000001">
    <property type="entry name" value="Type II secretion system ATPase GspE"/>
    <property type="match status" value="1"/>
</dbReference>
<dbReference type="GO" id="GO:0016887">
    <property type="term" value="F:ATP hydrolysis activity"/>
    <property type="evidence" value="ECO:0007669"/>
    <property type="project" value="TreeGrafter"/>
</dbReference>
<dbReference type="EMBL" id="LR134433">
    <property type="protein sequence ID" value="VEH86087.1"/>
    <property type="molecule type" value="Genomic_DNA"/>
</dbReference>
<dbReference type="InterPro" id="IPR037257">
    <property type="entry name" value="T2SS_E_N_sf"/>
</dbReference>
<dbReference type="Proteomes" id="UP000054859">
    <property type="component" value="Unassembled WGS sequence"/>
</dbReference>
<keyword evidence="3" id="KW-0067">ATP-binding</keyword>
<dbReference type="Proteomes" id="UP000281170">
    <property type="component" value="Plasmid 24"/>
</dbReference>
<dbReference type="KEGG" id="ladl:NCTC12735_01734"/>
<evidence type="ECO:0000256" key="3">
    <source>
        <dbReference type="ARBA" id="ARBA00022840"/>
    </source>
</evidence>
<evidence type="ECO:0000313" key="9">
    <source>
        <dbReference type="Proteomes" id="UP000281170"/>
    </source>
</evidence>
<reference evidence="7 9" key="2">
    <citation type="submission" date="2018-12" db="EMBL/GenBank/DDBJ databases">
        <authorList>
            <consortium name="Pathogen Informatics"/>
        </authorList>
    </citation>
    <scope>NUCLEOTIDE SEQUENCE [LARGE SCALE GENOMIC DNA]</scope>
    <source>
        <strain evidence="7 9">NCTC12735</strain>
        <plasmid evidence="9">24</plasmid>
    </source>
</reference>
<accession>A0A0W0R0J4</accession>
<dbReference type="CDD" id="cd01129">
    <property type="entry name" value="PulE-GspE-like"/>
    <property type="match status" value="1"/>
</dbReference>
<dbReference type="SMART" id="SM00382">
    <property type="entry name" value="AAA"/>
    <property type="match status" value="1"/>
</dbReference>
<name>A0A0W0R0J4_9GAMM</name>
<dbReference type="GO" id="GO:0005886">
    <property type="term" value="C:plasma membrane"/>
    <property type="evidence" value="ECO:0007669"/>
    <property type="project" value="TreeGrafter"/>
</dbReference>
<dbReference type="EMBL" id="LNKA01000019">
    <property type="protein sequence ID" value="KTC64620.1"/>
    <property type="molecule type" value="Genomic_DNA"/>
</dbReference>
<proteinExistence type="inferred from homology"/>
<dbReference type="PANTHER" id="PTHR30258">
    <property type="entry name" value="TYPE II SECRETION SYSTEM PROTEIN GSPE-RELATED"/>
    <property type="match status" value="1"/>
</dbReference>
<keyword evidence="7" id="KW-0614">Plasmid</keyword>
<keyword evidence="2" id="KW-0547">Nucleotide-binding</keyword>
<dbReference type="InterPro" id="IPR001482">
    <property type="entry name" value="T2SS/T4SS_dom"/>
</dbReference>
<dbReference type="PROSITE" id="PS00662">
    <property type="entry name" value="T2SP_E"/>
    <property type="match status" value="1"/>
</dbReference>
<evidence type="ECO:0000256" key="1">
    <source>
        <dbReference type="ARBA" id="ARBA00006611"/>
    </source>
</evidence>
<feature type="domain" description="Bacterial type II secretion system protein E" evidence="5">
    <location>
        <begin position="380"/>
        <end position="394"/>
    </location>
</feature>
<feature type="compositionally biased region" description="Polar residues" evidence="4">
    <location>
        <begin position="601"/>
        <end position="611"/>
    </location>
</feature>
<dbReference type="GO" id="GO:0005524">
    <property type="term" value="F:ATP binding"/>
    <property type="evidence" value="ECO:0007669"/>
    <property type="project" value="UniProtKB-KW"/>
</dbReference>
<dbReference type="Pfam" id="PF00437">
    <property type="entry name" value="T2SSE"/>
    <property type="match status" value="1"/>
</dbReference>
<dbReference type="PANTHER" id="PTHR30258:SF29">
    <property type="entry name" value="MSHA PILUS ASSEMBLY ATPASE MSHE"/>
    <property type="match status" value="1"/>
</dbReference>
<dbReference type="InterPro" id="IPR003593">
    <property type="entry name" value="AAA+_ATPase"/>
</dbReference>
<dbReference type="RefSeq" id="WP_065310976.1">
    <property type="nucleotide sequence ID" value="NZ_CAAAHS010000001.1"/>
</dbReference>
<dbReference type="STRING" id="45056.Lade_1914"/>
<reference evidence="6 8" key="1">
    <citation type="submission" date="2015-11" db="EMBL/GenBank/DDBJ databases">
        <title>Identification of large and diverse effector repertoires of 38 Legionella species.</title>
        <authorList>
            <person name="Burstein D."/>
            <person name="Amaro F."/>
            <person name="Zusman T."/>
            <person name="Lifshitz Z."/>
            <person name="Cohen O."/>
            <person name="Gilbert J.A."/>
            <person name="Pupko T."/>
            <person name="Shuman H.A."/>
            <person name="Segal G."/>
        </authorList>
    </citation>
    <scope>NUCLEOTIDE SEQUENCE [LARGE SCALE GENOMIC DNA]</scope>
    <source>
        <strain evidence="6 8">1762-AUS-E</strain>
    </source>
</reference>
<dbReference type="SUPFAM" id="SSF52540">
    <property type="entry name" value="P-loop containing nucleoside triphosphate hydrolases"/>
    <property type="match status" value="1"/>
</dbReference>
<dbReference type="OrthoDB" id="9804785at2"/>
<protein>
    <submittedName>
        <fullName evidence="6">Type II protein secretion ATPase LspE</fullName>
    </submittedName>
</protein>
<dbReference type="Pfam" id="PF05157">
    <property type="entry name" value="MshEN"/>
    <property type="match status" value="1"/>
</dbReference>
<dbReference type="InterPro" id="IPR007831">
    <property type="entry name" value="T2SS_GspE_N"/>
</dbReference>
<sequence length="621" mass="69865">MRIRLGELLLKENLADQATLDKASEMQKQTGKKFGRILIDLGVIEEEALLHLLAQQLNLEYIDLNYFEVDKTLIDLLPETYARRYRALVLKRENTDLIVGVTDPLDINAFDALSRTLKQPIKMAVVSESALLSVFDRVYRRTQEISSFAAELSGEMLEDLPTADDDLFDENSETEDQAPVVKLLNSLFRDAIQARASDIHIEPSDNAVRLRFRVDGVLNESILESKHILNALIQRLKLRAQLDISEKRIPQDGRFNFSLNGHSFDVRLSTMPTANGESVVMRLLDQSTPVSDLAQLGLPPHMVKKLTEIYNRPYGMLLVTGPTGSGKTTTLYSILSRLNTPERKIITVEDPVEYRINRVNQVQINPKIDLTFARALRSILRQDPDVIMVGEIRDSETARIAMRAAVTGHFVLATLHTNDALGSALRLIDMGAEGYMVAAAVKAIIGQRLVRTICKACSRDHELNDAERMWLESMGIDPHYTFKQGEGCSHCNYRGYSGRVGVYELLVLDAKMLDALRLNNASEFVKAALRNKDYIPLANEVIDLVLNGLTTVSEAIRVIGQLDEEFKFREINEEDSVIPEAAQSIGLYVTTNTQKRIRITTPHQQNASTRPLLQRRNDAQE</sequence>
<evidence type="ECO:0000259" key="5">
    <source>
        <dbReference type="PROSITE" id="PS00662"/>
    </source>
</evidence>